<feature type="compositionally biased region" description="Polar residues" evidence="1">
    <location>
        <begin position="101"/>
        <end position="117"/>
    </location>
</feature>
<reference evidence="2" key="2">
    <citation type="submission" date="2023-06" db="EMBL/GenBank/DDBJ databases">
        <authorList>
            <consortium name="Lawrence Berkeley National Laboratory"/>
            <person name="Mondo S.J."/>
            <person name="Hensen N."/>
            <person name="Bonometti L."/>
            <person name="Westerberg I."/>
            <person name="Brannstrom I.O."/>
            <person name="Guillou S."/>
            <person name="Cros-Aarteil S."/>
            <person name="Calhoun S."/>
            <person name="Haridas S."/>
            <person name="Kuo A."/>
            <person name="Pangilinan J."/>
            <person name="Riley R."/>
            <person name="Labutti K."/>
            <person name="Andreopoulos B."/>
            <person name="Lipzen A."/>
            <person name="Chen C."/>
            <person name="Yanf M."/>
            <person name="Daum C."/>
            <person name="Ng V."/>
            <person name="Clum A."/>
            <person name="Steindorff A."/>
            <person name="Ohm R."/>
            <person name="Martin F."/>
            <person name="Silar P."/>
            <person name="Natvig D."/>
            <person name="Lalanne C."/>
            <person name="Gautier V."/>
            <person name="Ament-Velasquez S.L."/>
            <person name="Kruys A."/>
            <person name="Hutchinson M.I."/>
            <person name="Powell A.J."/>
            <person name="Barry K."/>
            <person name="Miller A.N."/>
            <person name="Grigoriev I.V."/>
            <person name="Debuchy R."/>
            <person name="Gladieux P."/>
            <person name="Thoren M.H."/>
            <person name="Johannesson H."/>
        </authorList>
    </citation>
    <scope>NUCLEOTIDE SEQUENCE</scope>
    <source>
        <strain evidence="2">CBS 333.67</strain>
    </source>
</reference>
<evidence type="ECO:0000313" key="3">
    <source>
        <dbReference type="Proteomes" id="UP001273166"/>
    </source>
</evidence>
<comment type="caution">
    <text evidence="2">The sequence shown here is derived from an EMBL/GenBank/DDBJ whole genome shotgun (WGS) entry which is preliminary data.</text>
</comment>
<evidence type="ECO:0000256" key="1">
    <source>
        <dbReference type="SAM" id="MobiDB-lite"/>
    </source>
</evidence>
<dbReference type="RefSeq" id="XP_062723741.1">
    <property type="nucleotide sequence ID" value="XM_062867724.1"/>
</dbReference>
<dbReference type="AlphaFoldDB" id="A0AAJ0GXF8"/>
<dbReference type="GeneID" id="87886553"/>
<protein>
    <submittedName>
        <fullName evidence="2">Uncharacterized protein</fullName>
    </submittedName>
</protein>
<name>A0AAJ0GXF8_9PEZI</name>
<sequence>MFYATPRFAASTPRPSSTQARAGFTTPALAIKPRAPRTRSTQDIIDDSSPISPNGGSPSASPNTRTTVPEPIEPDSSLVPQSSHPEPLERGRSPKRRRISIASSDSETGSAPSSQGSERTDVEFLPDAPNQHILSNSSDTDDDEVNQRGREASILPSQSAAFSPRCPQSPDIKSEGEFGSVDSDSEKADSENNQATPRPTRAKPAFRAAPRFKVTEPSDQLYSQPDIYLTDPFSPQRRGARYLPGGLAAELRDWLVDVKGGVDGAGEVKTSSAALSFSSATTTASVVVDEASLSGPGITLISGRLVDAPAGGRQDAEVRLILAGEGNIEGLGGGRGGGNRGSVAPGAVISIAPPAWDVELDSRWAVAYRWEAVKRPGGDVG</sequence>
<organism evidence="2 3">
    <name type="scientific">Chaetomium strumarium</name>
    <dbReference type="NCBI Taxonomy" id="1170767"/>
    <lineage>
        <taxon>Eukaryota</taxon>
        <taxon>Fungi</taxon>
        <taxon>Dikarya</taxon>
        <taxon>Ascomycota</taxon>
        <taxon>Pezizomycotina</taxon>
        <taxon>Sordariomycetes</taxon>
        <taxon>Sordariomycetidae</taxon>
        <taxon>Sordariales</taxon>
        <taxon>Chaetomiaceae</taxon>
        <taxon>Chaetomium</taxon>
    </lineage>
</organism>
<proteinExistence type="predicted"/>
<dbReference type="EMBL" id="JAUDZG010000002">
    <property type="protein sequence ID" value="KAK3307961.1"/>
    <property type="molecule type" value="Genomic_DNA"/>
</dbReference>
<keyword evidence="3" id="KW-1185">Reference proteome</keyword>
<gene>
    <name evidence="2" type="ORF">B0T15DRAFT_508481</name>
</gene>
<accession>A0AAJ0GXF8</accession>
<feature type="region of interest" description="Disordered" evidence="1">
    <location>
        <begin position="1"/>
        <end position="210"/>
    </location>
</feature>
<feature type="compositionally biased region" description="Low complexity" evidence="1">
    <location>
        <begin position="48"/>
        <end position="63"/>
    </location>
</feature>
<feature type="compositionally biased region" description="Low complexity" evidence="1">
    <location>
        <begin position="195"/>
        <end position="210"/>
    </location>
</feature>
<reference evidence="2" key="1">
    <citation type="journal article" date="2023" name="Mol. Phylogenet. Evol.">
        <title>Genome-scale phylogeny and comparative genomics of the fungal order Sordariales.</title>
        <authorList>
            <person name="Hensen N."/>
            <person name="Bonometti L."/>
            <person name="Westerberg I."/>
            <person name="Brannstrom I.O."/>
            <person name="Guillou S."/>
            <person name="Cros-Aarteil S."/>
            <person name="Calhoun S."/>
            <person name="Haridas S."/>
            <person name="Kuo A."/>
            <person name="Mondo S."/>
            <person name="Pangilinan J."/>
            <person name="Riley R."/>
            <person name="LaButti K."/>
            <person name="Andreopoulos B."/>
            <person name="Lipzen A."/>
            <person name="Chen C."/>
            <person name="Yan M."/>
            <person name="Daum C."/>
            <person name="Ng V."/>
            <person name="Clum A."/>
            <person name="Steindorff A."/>
            <person name="Ohm R.A."/>
            <person name="Martin F."/>
            <person name="Silar P."/>
            <person name="Natvig D.O."/>
            <person name="Lalanne C."/>
            <person name="Gautier V."/>
            <person name="Ament-Velasquez S.L."/>
            <person name="Kruys A."/>
            <person name="Hutchinson M.I."/>
            <person name="Powell A.J."/>
            <person name="Barry K."/>
            <person name="Miller A.N."/>
            <person name="Grigoriev I.V."/>
            <person name="Debuchy R."/>
            <person name="Gladieux P."/>
            <person name="Hiltunen Thoren M."/>
            <person name="Johannesson H."/>
        </authorList>
    </citation>
    <scope>NUCLEOTIDE SEQUENCE</scope>
    <source>
        <strain evidence="2">CBS 333.67</strain>
    </source>
</reference>
<dbReference type="Proteomes" id="UP001273166">
    <property type="component" value="Unassembled WGS sequence"/>
</dbReference>
<evidence type="ECO:0000313" key="2">
    <source>
        <dbReference type="EMBL" id="KAK3307961.1"/>
    </source>
</evidence>